<reference evidence="1 2" key="1">
    <citation type="submission" date="2017-04" db="EMBL/GenBank/DDBJ databases">
        <title>Genomic insights into metabolism of Thermodesulfobium acidiphilum.</title>
        <authorList>
            <person name="Toshchakov S.V."/>
            <person name="Frolov E.N."/>
            <person name="Kublanov I.V."/>
            <person name="Samarov N.I."/>
            <person name="Novikov A."/>
            <person name="Lebedinsky A.V."/>
            <person name="Bonch-Osmolovskaya E.A."/>
            <person name="Chernyh N.A."/>
        </authorList>
    </citation>
    <scope>NUCLEOTIDE SEQUENCE [LARGE SCALE GENOMIC DNA]</scope>
    <source>
        <strain evidence="1 2">3127-1</strain>
    </source>
</reference>
<keyword evidence="2" id="KW-1185">Reference proteome</keyword>
<name>A0A2R4W189_THEAF</name>
<dbReference type="RefSeq" id="WP_108309277.1">
    <property type="nucleotide sequence ID" value="NZ_CP020921.1"/>
</dbReference>
<dbReference type="OrthoDB" id="1938904at2"/>
<evidence type="ECO:0000313" key="2">
    <source>
        <dbReference type="Proteomes" id="UP000244792"/>
    </source>
</evidence>
<dbReference type="EMBL" id="CP020921">
    <property type="protein sequence ID" value="AWB10482.1"/>
    <property type="molecule type" value="Genomic_DNA"/>
</dbReference>
<proteinExistence type="predicted"/>
<dbReference type="Proteomes" id="UP000244792">
    <property type="component" value="Chromosome"/>
</dbReference>
<organism evidence="1 2">
    <name type="scientific">Thermodesulfobium acidiphilum</name>
    <dbReference type="NCBI Taxonomy" id="1794699"/>
    <lineage>
        <taxon>Bacteria</taxon>
        <taxon>Pseudomonadati</taxon>
        <taxon>Thermodesulfobiota</taxon>
        <taxon>Thermodesulfobiia</taxon>
        <taxon>Thermodesulfobiales</taxon>
        <taxon>Thermodesulfobiaceae</taxon>
        <taxon>Thermodesulfobium</taxon>
    </lineage>
</organism>
<protein>
    <submittedName>
        <fullName evidence="1">Uncharacterized protein</fullName>
    </submittedName>
</protein>
<sequence>MKLLRFFSIFSIILLFFTLLESLDRVSYASTTCPENDINCVLSSLDSSDYVKFTKSETEYGLTIEESELSVETYNENENSKPWFLGHQIPENAKYYVTGKLTLFRGFKATPENSIFKTLLEQYPDLRGKDLSSLVGDSFECIFNTKDDLKDFLTNGLSEKYVSDGKLITDLEKIENIKSDSWRPINHTIVKKPAIYLYPTADSTISVSIDPNGKITKTIPDYNGKWTVNVTKNGKIDKKYDYLFYEATLNEGFTPTEGWVVNYNDLSLFFDKFLPVLGLNKKETAQFKEYWLKELKRANYYLISPVSKEFIEKNLKLEVTPSPDTVIRVILYFSPINNPIDIKTPVLEKPTRNGFTLVEWGGILEDKIK</sequence>
<dbReference type="KEGG" id="taci:TDSAC_1137"/>
<evidence type="ECO:0000313" key="1">
    <source>
        <dbReference type="EMBL" id="AWB10482.1"/>
    </source>
</evidence>
<dbReference type="AlphaFoldDB" id="A0A2R4W189"/>
<accession>A0A2R4W189</accession>
<gene>
    <name evidence="1" type="ORF">TDSAC_1137</name>
</gene>